<dbReference type="Gene3D" id="3.30.470.10">
    <property type="match status" value="1"/>
</dbReference>
<reference evidence="16 17" key="1">
    <citation type="journal article" date="2013" name="Int. J. Syst. Evol. Microbiol.">
        <title>Azospirillum humicireducens sp. nov., a nitrogen-fixing bacterium isolated from a microbial fuel cell.</title>
        <authorList>
            <person name="Zhou S."/>
            <person name="Han L."/>
            <person name="Wang Y."/>
            <person name="Yang G."/>
            <person name="Zhuang L."/>
            <person name="Hu P."/>
        </authorList>
    </citation>
    <scope>NUCLEOTIDE SEQUENCE [LARGE SCALE GENOMIC DNA]</scope>
    <source>
        <strain evidence="16 17">SgZ-5</strain>
    </source>
</reference>
<comment type="pathway">
    <text evidence="4">Amino-acid biosynthesis; L-valine biosynthesis; L-valine from pyruvate: step 4/4.</text>
</comment>
<dbReference type="InterPro" id="IPR043131">
    <property type="entry name" value="BCAT-like_N"/>
</dbReference>
<evidence type="ECO:0000256" key="11">
    <source>
        <dbReference type="ARBA" id="ARBA00048212"/>
    </source>
</evidence>
<evidence type="ECO:0000256" key="7">
    <source>
        <dbReference type="ARBA" id="ARBA00013053"/>
    </source>
</evidence>
<dbReference type="EC" id="2.6.1.42" evidence="7"/>
<evidence type="ECO:0000256" key="4">
    <source>
        <dbReference type="ARBA" id="ARBA00004931"/>
    </source>
</evidence>
<dbReference type="PANTHER" id="PTHR42743:SF11">
    <property type="entry name" value="AMINODEOXYCHORISMATE LYASE"/>
    <property type="match status" value="1"/>
</dbReference>
<organism evidence="16 17">
    <name type="scientific">Azospirillum humicireducens</name>
    <dbReference type="NCBI Taxonomy" id="1226968"/>
    <lineage>
        <taxon>Bacteria</taxon>
        <taxon>Pseudomonadati</taxon>
        <taxon>Pseudomonadota</taxon>
        <taxon>Alphaproteobacteria</taxon>
        <taxon>Rhodospirillales</taxon>
        <taxon>Azospirillaceae</taxon>
        <taxon>Azospirillum</taxon>
    </lineage>
</organism>
<dbReference type="STRING" id="1226968.A6A40_11205"/>
<evidence type="ECO:0000256" key="13">
    <source>
        <dbReference type="ARBA" id="ARBA00049229"/>
    </source>
</evidence>
<dbReference type="EMBL" id="CP015285">
    <property type="protein sequence ID" value="ANC92422.1"/>
    <property type="molecule type" value="Genomic_DNA"/>
</dbReference>
<proteinExistence type="inferred from homology"/>
<keyword evidence="16" id="KW-0032">Aminotransferase</keyword>
<comment type="pathway">
    <text evidence="3">Amino-acid biosynthesis; L-isoleucine biosynthesis; L-isoleucine from 2-oxobutanoate: step 4/4.</text>
</comment>
<evidence type="ECO:0000256" key="9">
    <source>
        <dbReference type="ARBA" id="ARBA00022898"/>
    </source>
</evidence>
<evidence type="ECO:0000256" key="1">
    <source>
        <dbReference type="ARBA" id="ARBA00001933"/>
    </source>
</evidence>
<dbReference type="InterPro" id="IPR043132">
    <property type="entry name" value="BCAT-like_C"/>
</dbReference>
<dbReference type="KEGG" id="ahu:A6A40_11205"/>
<dbReference type="GO" id="GO:0005829">
    <property type="term" value="C:cytosol"/>
    <property type="evidence" value="ECO:0007669"/>
    <property type="project" value="TreeGrafter"/>
</dbReference>
<evidence type="ECO:0000256" key="2">
    <source>
        <dbReference type="ARBA" id="ARBA00003109"/>
    </source>
</evidence>
<gene>
    <name evidence="16" type="ORF">A6A40_11205</name>
</gene>
<evidence type="ECO:0000256" key="3">
    <source>
        <dbReference type="ARBA" id="ARBA00004824"/>
    </source>
</evidence>
<dbReference type="Gene3D" id="3.20.10.10">
    <property type="entry name" value="D-amino Acid Aminotransferase, subunit A, domain 2"/>
    <property type="match status" value="1"/>
</dbReference>
<comment type="cofactor">
    <cofactor evidence="1 15">
        <name>pyridoxal 5'-phosphate</name>
        <dbReference type="ChEBI" id="CHEBI:597326"/>
    </cofactor>
</comment>
<dbReference type="InterPro" id="IPR036038">
    <property type="entry name" value="Aminotransferase-like"/>
</dbReference>
<evidence type="ECO:0000313" key="16">
    <source>
        <dbReference type="EMBL" id="ANC92422.1"/>
    </source>
</evidence>
<comment type="catalytic activity">
    <reaction evidence="11">
        <text>L-valine + 2-oxoglutarate = 3-methyl-2-oxobutanoate + L-glutamate</text>
        <dbReference type="Rhea" id="RHEA:24813"/>
        <dbReference type="ChEBI" id="CHEBI:11851"/>
        <dbReference type="ChEBI" id="CHEBI:16810"/>
        <dbReference type="ChEBI" id="CHEBI:29985"/>
        <dbReference type="ChEBI" id="CHEBI:57762"/>
        <dbReference type="EC" id="2.6.1.42"/>
    </reaction>
</comment>
<dbReference type="InterPro" id="IPR050571">
    <property type="entry name" value="Class-IV_PLP-Dep_Aminotrnsfr"/>
</dbReference>
<evidence type="ECO:0000313" key="17">
    <source>
        <dbReference type="Proteomes" id="UP000077405"/>
    </source>
</evidence>
<dbReference type="GO" id="GO:0009082">
    <property type="term" value="P:branched-chain amino acid biosynthetic process"/>
    <property type="evidence" value="ECO:0007669"/>
    <property type="project" value="UniProtKB-KW"/>
</dbReference>
<dbReference type="GO" id="GO:0004084">
    <property type="term" value="F:branched-chain-amino-acid transaminase activity"/>
    <property type="evidence" value="ECO:0007669"/>
    <property type="project" value="UniProtKB-EC"/>
</dbReference>
<name>A0A160JH99_9PROT</name>
<comment type="catalytic activity">
    <reaction evidence="13">
        <text>L-leucine + 2-oxoglutarate = 4-methyl-2-oxopentanoate + L-glutamate</text>
        <dbReference type="Rhea" id="RHEA:18321"/>
        <dbReference type="ChEBI" id="CHEBI:16810"/>
        <dbReference type="ChEBI" id="CHEBI:17865"/>
        <dbReference type="ChEBI" id="CHEBI:29985"/>
        <dbReference type="ChEBI" id="CHEBI:57427"/>
        <dbReference type="EC" id="2.6.1.42"/>
    </reaction>
</comment>
<sequence length="282" mass="30799">MGGMAGQAWSWIQGEWVEGNPPIVGPLSHTLWLSSTVFDGARAFQGVAPDLDLHCARAIRSALVLGLEPMVTAGEIEELCWDGIRRFPKDAELYIRPMFYADDGFVAPAPESTRFVLSIYEDPLPQPTGFAACISTRRRPIPTMAPTEAKAACLYPNAGLALTEARKRGFQNAIMLDAIGNVAEFATSNIFIAKDGVVRTPVPNGCFLNGITRQRIIALLRGDGVTVEECTLTPKDVLEADEVFSTGNHAKCVPVIKVEDRSLAAGPIFQRARALYWEYAFR</sequence>
<keyword evidence="16" id="KW-0808">Transferase</keyword>
<dbReference type="SUPFAM" id="SSF56752">
    <property type="entry name" value="D-aminoacid aminotransferase-like PLP-dependent enzymes"/>
    <property type="match status" value="1"/>
</dbReference>
<dbReference type="PANTHER" id="PTHR42743">
    <property type="entry name" value="AMINO-ACID AMINOTRANSFERASE"/>
    <property type="match status" value="1"/>
</dbReference>
<comment type="catalytic activity">
    <reaction evidence="12">
        <text>L-isoleucine + 2-oxoglutarate = (S)-3-methyl-2-oxopentanoate + L-glutamate</text>
        <dbReference type="Rhea" id="RHEA:24801"/>
        <dbReference type="ChEBI" id="CHEBI:16810"/>
        <dbReference type="ChEBI" id="CHEBI:29985"/>
        <dbReference type="ChEBI" id="CHEBI:35146"/>
        <dbReference type="ChEBI" id="CHEBI:58045"/>
        <dbReference type="EC" id="2.6.1.42"/>
    </reaction>
</comment>
<evidence type="ECO:0000256" key="8">
    <source>
        <dbReference type="ARBA" id="ARBA00014472"/>
    </source>
</evidence>
<dbReference type="RefSeq" id="WP_063635478.1">
    <property type="nucleotide sequence ID" value="NZ_CP015285.1"/>
</dbReference>
<evidence type="ECO:0000256" key="12">
    <source>
        <dbReference type="ARBA" id="ARBA00048798"/>
    </source>
</evidence>
<dbReference type="PROSITE" id="PS00770">
    <property type="entry name" value="AA_TRANSFER_CLASS_4"/>
    <property type="match status" value="1"/>
</dbReference>
<keyword evidence="9 15" id="KW-0663">Pyridoxal phosphate</keyword>
<dbReference type="NCBIfam" id="NF009896">
    <property type="entry name" value="PRK13356.1"/>
    <property type="match status" value="1"/>
</dbReference>
<dbReference type="InterPro" id="IPR001544">
    <property type="entry name" value="Aminotrans_IV"/>
</dbReference>
<dbReference type="AlphaFoldDB" id="A0A160JH99"/>
<dbReference type="Pfam" id="PF01063">
    <property type="entry name" value="Aminotran_4"/>
    <property type="match status" value="1"/>
</dbReference>
<evidence type="ECO:0000256" key="6">
    <source>
        <dbReference type="ARBA" id="ARBA00009320"/>
    </source>
</evidence>
<evidence type="ECO:0000256" key="5">
    <source>
        <dbReference type="ARBA" id="ARBA00005072"/>
    </source>
</evidence>
<dbReference type="InterPro" id="IPR018300">
    <property type="entry name" value="Aminotrans_IV_CS"/>
</dbReference>
<protein>
    <recommendedName>
        <fullName evidence="8">Probable branched-chain-amino-acid aminotransferase</fullName>
        <ecNumber evidence="7">2.6.1.42</ecNumber>
    </recommendedName>
</protein>
<accession>A0A160JH99</accession>
<comment type="similarity">
    <text evidence="6 14">Belongs to the class-IV pyridoxal-phosphate-dependent aminotransferase family.</text>
</comment>
<keyword evidence="10" id="KW-0028">Amino-acid biosynthesis</keyword>
<dbReference type="OrthoDB" id="21319at2"/>
<comment type="function">
    <text evidence="2">Acts on leucine, isoleucine and valine.</text>
</comment>
<evidence type="ECO:0000256" key="14">
    <source>
        <dbReference type="RuleBase" id="RU004106"/>
    </source>
</evidence>
<comment type="pathway">
    <text evidence="5">Amino-acid biosynthesis; L-leucine biosynthesis; L-leucine from 3-methyl-2-oxobutanoate: step 4/4.</text>
</comment>
<keyword evidence="10" id="KW-0100">Branched-chain amino acid biosynthesis</keyword>
<dbReference type="Proteomes" id="UP000077405">
    <property type="component" value="Chromosome"/>
</dbReference>
<evidence type="ECO:0000256" key="15">
    <source>
        <dbReference type="RuleBase" id="RU004516"/>
    </source>
</evidence>
<evidence type="ECO:0000256" key="10">
    <source>
        <dbReference type="ARBA" id="ARBA00023304"/>
    </source>
</evidence>
<keyword evidence="17" id="KW-1185">Reference proteome</keyword>